<dbReference type="OrthoDB" id="4476201at2759"/>
<organism evidence="2 3">
    <name type="scientific">Byssothecium circinans</name>
    <dbReference type="NCBI Taxonomy" id="147558"/>
    <lineage>
        <taxon>Eukaryota</taxon>
        <taxon>Fungi</taxon>
        <taxon>Dikarya</taxon>
        <taxon>Ascomycota</taxon>
        <taxon>Pezizomycotina</taxon>
        <taxon>Dothideomycetes</taxon>
        <taxon>Pleosporomycetidae</taxon>
        <taxon>Pleosporales</taxon>
        <taxon>Massarineae</taxon>
        <taxon>Massarinaceae</taxon>
        <taxon>Byssothecium</taxon>
    </lineage>
</organism>
<dbReference type="EMBL" id="ML976995">
    <property type="protein sequence ID" value="KAF1955262.1"/>
    <property type="molecule type" value="Genomic_DNA"/>
</dbReference>
<reference evidence="2" key="1">
    <citation type="journal article" date="2020" name="Stud. Mycol.">
        <title>101 Dothideomycetes genomes: a test case for predicting lifestyles and emergence of pathogens.</title>
        <authorList>
            <person name="Haridas S."/>
            <person name="Albert R."/>
            <person name="Binder M."/>
            <person name="Bloem J."/>
            <person name="Labutti K."/>
            <person name="Salamov A."/>
            <person name="Andreopoulos B."/>
            <person name="Baker S."/>
            <person name="Barry K."/>
            <person name="Bills G."/>
            <person name="Bluhm B."/>
            <person name="Cannon C."/>
            <person name="Castanera R."/>
            <person name="Culley D."/>
            <person name="Daum C."/>
            <person name="Ezra D."/>
            <person name="Gonzalez J."/>
            <person name="Henrissat B."/>
            <person name="Kuo A."/>
            <person name="Liang C."/>
            <person name="Lipzen A."/>
            <person name="Lutzoni F."/>
            <person name="Magnuson J."/>
            <person name="Mondo S."/>
            <person name="Nolan M."/>
            <person name="Ohm R."/>
            <person name="Pangilinan J."/>
            <person name="Park H.-J."/>
            <person name="Ramirez L."/>
            <person name="Alfaro M."/>
            <person name="Sun H."/>
            <person name="Tritt A."/>
            <person name="Yoshinaga Y."/>
            <person name="Zwiers L.-H."/>
            <person name="Turgeon B."/>
            <person name="Goodwin S."/>
            <person name="Spatafora J."/>
            <person name="Crous P."/>
            <person name="Grigoriev I."/>
        </authorList>
    </citation>
    <scope>NUCLEOTIDE SEQUENCE</scope>
    <source>
        <strain evidence="2">CBS 675.92</strain>
    </source>
</reference>
<evidence type="ECO:0000259" key="1">
    <source>
        <dbReference type="Pfam" id="PF06985"/>
    </source>
</evidence>
<dbReference type="Pfam" id="PF06985">
    <property type="entry name" value="HET"/>
    <property type="match status" value="1"/>
</dbReference>
<protein>
    <recommendedName>
        <fullName evidence="1">Heterokaryon incompatibility domain-containing protein</fullName>
    </recommendedName>
</protein>
<accession>A0A6A5TUD2</accession>
<feature type="domain" description="Heterokaryon incompatibility" evidence="1">
    <location>
        <begin position="63"/>
        <end position="262"/>
    </location>
</feature>
<dbReference type="PANTHER" id="PTHR24148">
    <property type="entry name" value="ANKYRIN REPEAT DOMAIN-CONTAINING PROTEIN 39 HOMOLOG-RELATED"/>
    <property type="match status" value="1"/>
</dbReference>
<gene>
    <name evidence="2" type="ORF">CC80DRAFT_549467</name>
</gene>
<evidence type="ECO:0000313" key="2">
    <source>
        <dbReference type="EMBL" id="KAF1955262.1"/>
    </source>
</evidence>
<dbReference type="Proteomes" id="UP000800035">
    <property type="component" value="Unassembled WGS sequence"/>
</dbReference>
<keyword evidence="3" id="KW-1185">Reference proteome</keyword>
<dbReference type="InterPro" id="IPR052895">
    <property type="entry name" value="HetReg/Transcr_Mod"/>
</dbReference>
<dbReference type="Pfam" id="PF26639">
    <property type="entry name" value="Het-6_barrel"/>
    <property type="match status" value="1"/>
</dbReference>
<sequence length="728" mass="82728">MRFRTILSHSRVTQNLHFLLGYYQYKPLPSPTCIRLLKIERSTDHRIVRCSLEAFELQDAPPFQALSYTWGNPLMRLKSTSTSRQQIPQDGASVGTESGFSPLNGGPYVSARARRHSIICDDQIIKVTSNLKDALRMLAKPIASQHTNLKPMYYWVDALCVHQEDILERNVQVAKMAEIFKEACNVLVWLGKEDEYTLDALTTIERISAMSEDVWPLISYTSFYEPSQSVGDNHPNLSYHNWLGFIALINRPWFKRAWVVQEITLARAAFVICGNKSFPWTKLSKTLSFIKATKWYHHLHTEKLRHIKSLQKNPGSYKRVLQSRLDVGVGPLYLDATRLKMAVSDDSISQGENVRPALRTLLDTHRFSKSTDPRDKIYAFLGLANKSMAPFRHEPTALAPNYNLSVQEVYTDAARALITSYRNLTLLSHVEDPSQRSISDLPSWVPDYSVKLDPYPLRYRGPSFWKASGTLSWEPNIFSMANGELDVQGYLLDVIDQASILQNESDDPSASWASIVKLALSLDMPYPKLGKSGERVGRVEVLWRTLTTDIYNKTYPAPANTGLLFIDYILNLQIRHRLQPWSSADAFQPHHTPLSESIYPEWRTLLQLEGPESPYSVGMYRQRLATVVENMFNGTYSPIGLAQLQHEFDQSGGKRRRLFKTRGGYLGTGARSVAAGDEVWIFHGAGVPFVLRPQPNGQYRLVGESFVYGVMHGEMRGLKLPRRQITII</sequence>
<dbReference type="AlphaFoldDB" id="A0A6A5TUD2"/>
<dbReference type="PANTHER" id="PTHR24148:SF79">
    <property type="entry name" value="HETEROKARYON INCOMPATIBILITY DOMAIN-CONTAINING PROTEIN"/>
    <property type="match status" value="1"/>
</dbReference>
<dbReference type="InterPro" id="IPR010730">
    <property type="entry name" value="HET"/>
</dbReference>
<proteinExistence type="predicted"/>
<evidence type="ECO:0000313" key="3">
    <source>
        <dbReference type="Proteomes" id="UP000800035"/>
    </source>
</evidence>
<name>A0A6A5TUD2_9PLEO</name>